<name>A0A8J7WJ94_9ACTN</name>
<accession>A0A8J7WJ94</accession>
<evidence type="ECO:0000256" key="1">
    <source>
        <dbReference type="ARBA" id="ARBA00023015"/>
    </source>
</evidence>
<comment type="caution">
    <text evidence="5">The sequence shown here is derived from an EMBL/GenBank/DDBJ whole genome shotgun (WGS) entry which is preliminary data.</text>
</comment>
<protein>
    <submittedName>
        <fullName evidence="5">Winged helix-turn-helix transcriptional regulator</fullName>
    </submittedName>
</protein>
<gene>
    <name evidence="5" type="ORF">KGA66_04670</name>
</gene>
<dbReference type="Gene3D" id="1.10.10.10">
    <property type="entry name" value="Winged helix-like DNA-binding domain superfamily/Winged helix DNA-binding domain"/>
    <property type="match status" value="1"/>
</dbReference>
<keyword evidence="2" id="KW-0238">DNA-binding</keyword>
<keyword evidence="6" id="KW-1185">Reference proteome</keyword>
<dbReference type="InterPro" id="IPR000835">
    <property type="entry name" value="HTH_MarR-typ"/>
</dbReference>
<dbReference type="GO" id="GO:0003700">
    <property type="term" value="F:DNA-binding transcription factor activity"/>
    <property type="evidence" value="ECO:0007669"/>
    <property type="project" value="InterPro"/>
</dbReference>
<dbReference type="PROSITE" id="PS01117">
    <property type="entry name" value="HTH_MARR_1"/>
    <property type="match status" value="1"/>
</dbReference>
<organism evidence="5 6">
    <name type="scientific">Actinocrinis puniceicyclus</name>
    <dbReference type="NCBI Taxonomy" id="977794"/>
    <lineage>
        <taxon>Bacteria</taxon>
        <taxon>Bacillati</taxon>
        <taxon>Actinomycetota</taxon>
        <taxon>Actinomycetes</taxon>
        <taxon>Catenulisporales</taxon>
        <taxon>Actinospicaceae</taxon>
        <taxon>Actinocrinis</taxon>
    </lineage>
</organism>
<sequence>MERSFAFELGGALSGIQRGSRRRVRHQLGLAALSGAQVELLRLVADVSGIGVSAAARELNLAGNSVSTLVNQLVAKGYLRREPSAVDRRAAVLDVTGAGRDRLARWADERTRLLSEELGRLEPGQQAALRAALPALQALAAGLSKPAPEVIRADRADQGGDGP</sequence>
<dbReference type="GO" id="GO:0003677">
    <property type="term" value="F:DNA binding"/>
    <property type="evidence" value="ECO:0007669"/>
    <property type="project" value="UniProtKB-KW"/>
</dbReference>
<dbReference type="RefSeq" id="WP_211464862.1">
    <property type="nucleotide sequence ID" value="NZ_JAGSXH010000009.1"/>
</dbReference>
<dbReference type="SUPFAM" id="SSF46785">
    <property type="entry name" value="Winged helix' DNA-binding domain"/>
    <property type="match status" value="1"/>
</dbReference>
<dbReference type="GO" id="GO:0006950">
    <property type="term" value="P:response to stress"/>
    <property type="evidence" value="ECO:0007669"/>
    <property type="project" value="TreeGrafter"/>
</dbReference>
<dbReference type="Pfam" id="PF12802">
    <property type="entry name" value="MarR_2"/>
    <property type="match status" value="1"/>
</dbReference>
<dbReference type="InterPro" id="IPR036388">
    <property type="entry name" value="WH-like_DNA-bd_sf"/>
</dbReference>
<evidence type="ECO:0000256" key="2">
    <source>
        <dbReference type="ARBA" id="ARBA00023125"/>
    </source>
</evidence>
<dbReference type="PANTHER" id="PTHR33164:SF103">
    <property type="entry name" value="REGULATORY PROTEIN MARR"/>
    <property type="match status" value="1"/>
</dbReference>
<keyword evidence="1" id="KW-0805">Transcription regulation</keyword>
<keyword evidence="3" id="KW-0804">Transcription</keyword>
<dbReference type="PANTHER" id="PTHR33164">
    <property type="entry name" value="TRANSCRIPTIONAL REGULATOR, MARR FAMILY"/>
    <property type="match status" value="1"/>
</dbReference>
<feature type="domain" description="HTH marR-type" evidence="4">
    <location>
        <begin position="6"/>
        <end position="138"/>
    </location>
</feature>
<dbReference type="EMBL" id="JAGSXH010000009">
    <property type="protein sequence ID" value="MBS2962328.1"/>
    <property type="molecule type" value="Genomic_DNA"/>
</dbReference>
<dbReference type="InterPro" id="IPR036390">
    <property type="entry name" value="WH_DNA-bd_sf"/>
</dbReference>
<dbReference type="AlphaFoldDB" id="A0A8J7WJ94"/>
<dbReference type="InterPro" id="IPR023187">
    <property type="entry name" value="Tscrpt_reg_MarR-type_CS"/>
</dbReference>
<dbReference type="SMART" id="SM00347">
    <property type="entry name" value="HTH_MARR"/>
    <property type="match status" value="1"/>
</dbReference>
<evidence type="ECO:0000313" key="5">
    <source>
        <dbReference type="EMBL" id="MBS2962328.1"/>
    </source>
</evidence>
<reference evidence="5" key="1">
    <citation type="submission" date="2021-04" db="EMBL/GenBank/DDBJ databases">
        <title>Genome based classification of Actinospica acidithermotolerans sp. nov., an actinobacterium isolated from an Indonesian hot spring.</title>
        <authorList>
            <person name="Kusuma A.B."/>
            <person name="Putra K.E."/>
            <person name="Nafisah S."/>
            <person name="Loh J."/>
            <person name="Nouioui I."/>
            <person name="Goodfellow M."/>
        </authorList>
    </citation>
    <scope>NUCLEOTIDE SEQUENCE</scope>
    <source>
        <strain evidence="5">DSM 45618</strain>
    </source>
</reference>
<evidence type="ECO:0000313" key="6">
    <source>
        <dbReference type="Proteomes" id="UP000677913"/>
    </source>
</evidence>
<proteinExistence type="predicted"/>
<dbReference type="InterPro" id="IPR039422">
    <property type="entry name" value="MarR/SlyA-like"/>
</dbReference>
<evidence type="ECO:0000259" key="4">
    <source>
        <dbReference type="PROSITE" id="PS50995"/>
    </source>
</evidence>
<dbReference type="Proteomes" id="UP000677913">
    <property type="component" value="Unassembled WGS sequence"/>
</dbReference>
<dbReference type="PROSITE" id="PS50995">
    <property type="entry name" value="HTH_MARR_2"/>
    <property type="match status" value="1"/>
</dbReference>
<evidence type="ECO:0000256" key="3">
    <source>
        <dbReference type="ARBA" id="ARBA00023163"/>
    </source>
</evidence>